<dbReference type="Proteomes" id="UP000002051">
    <property type="component" value="Chromosome 6"/>
</dbReference>
<reference evidence="1 3" key="2">
    <citation type="journal article" date="2014" name="BMC Genomics">
        <title>An improved genome release (version Mt4.0) for the model legume Medicago truncatula.</title>
        <authorList>
            <person name="Tang H."/>
            <person name="Krishnakumar V."/>
            <person name="Bidwell S."/>
            <person name="Rosen B."/>
            <person name="Chan A."/>
            <person name="Zhou S."/>
            <person name="Gentzbittel L."/>
            <person name="Childs K.L."/>
            <person name="Yandell M."/>
            <person name="Gundlach H."/>
            <person name="Mayer K.F."/>
            <person name="Schwartz D.C."/>
            <person name="Town C.D."/>
        </authorList>
    </citation>
    <scope>GENOME REANNOTATION</scope>
    <source>
        <strain evidence="2 3">cv. Jemalong A17</strain>
    </source>
</reference>
<keyword evidence="3" id="KW-1185">Reference proteome</keyword>
<name>G7KPC2_MEDTR</name>
<reference evidence="2" key="3">
    <citation type="submission" date="2015-04" db="UniProtKB">
        <authorList>
            <consortium name="EnsemblPlants"/>
        </authorList>
    </citation>
    <scope>IDENTIFICATION</scope>
    <source>
        <strain evidence="2">cv. Jemalong A17</strain>
    </source>
</reference>
<protein>
    <submittedName>
        <fullName evidence="1 2">Uncharacterized protein</fullName>
    </submittedName>
</protein>
<evidence type="ECO:0000313" key="3">
    <source>
        <dbReference type="Proteomes" id="UP000002051"/>
    </source>
</evidence>
<evidence type="ECO:0000313" key="2">
    <source>
        <dbReference type="EnsemblPlants" id="AES75997"/>
    </source>
</evidence>
<evidence type="ECO:0000313" key="1">
    <source>
        <dbReference type="EMBL" id="AES75997.1"/>
    </source>
</evidence>
<proteinExistence type="predicted"/>
<dbReference type="AlphaFoldDB" id="G7KPC2"/>
<dbReference type="EMBL" id="CM001222">
    <property type="protein sequence ID" value="AES75997.1"/>
    <property type="molecule type" value="Genomic_DNA"/>
</dbReference>
<dbReference type="PaxDb" id="3880-AES75997"/>
<dbReference type="EnsemblPlants" id="AES75997">
    <property type="protein sequence ID" value="AES75997"/>
    <property type="gene ID" value="MTR_6g068890"/>
</dbReference>
<organism evidence="1 3">
    <name type="scientific">Medicago truncatula</name>
    <name type="common">Barrel medic</name>
    <name type="synonym">Medicago tribuloides</name>
    <dbReference type="NCBI Taxonomy" id="3880"/>
    <lineage>
        <taxon>Eukaryota</taxon>
        <taxon>Viridiplantae</taxon>
        <taxon>Streptophyta</taxon>
        <taxon>Embryophyta</taxon>
        <taxon>Tracheophyta</taxon>
        <taxon>Spermatophyta</taxon>
        <taxon>Magnoliopsida</taxon>
        <taxon>eudicotyledons</taxon>
        <taxon>Gunneridae</taxon>
        <taxon>Pentapetalae</taxon>
        <taxon>rosids</taxon>
        <taxon>fabids</taxon>
        <taxon>Fabales</taxon>
        <taxon>Fabaceae</taxon>
        <taxon>Papilionoideae</taxon>
        <taxon>50 kb inversion clade</taxon>
        <taxon>NPAAA clade</taxon>
        <taxon>Hologalegina</taxon>
        <taxon>IRL clade</taxon>
        <taxon>Trifolieae</taxon>
        <taxon>Medicago</taxon>
    </lineage>
</organism>
<accession>G7KPC2</accession>
<gene>
    <name evidence="1" type="ordered locus">MTR_6g068890</name>
</gene>
<reference evidence="1 3" key="1">
    <citation type="journal article" date="2011" name="Nature">
        <title>The Medicago genome provides insight into the evolution of rhizobial symbioses.</title>
        <authorList>
            <person name="Young N.D."/>
            <person name="Debelle F."/>
            <person name="Oldroyd G.E."/>
            <person name="Geurts R."/>
            <person name="Cannon S.B."/>
            <person name="Udvardi M.K."/>
            <person name="Benedito V.A."/>
            <person name="Mayer K.F."/>
            <person name="Gouzy J."/>
            <person name="Schoof H."/>
            <person name="Van de Peer Y."/>
            <person name="Proost S."/>
            <person name="Cook D.R."/>
            <person name="Meyers B.C."/>
            <person name="Spannagl M."/>
            <person name="Cheung F."/>
            <person name="De Mita S."/>
            <person name="Krishnakumar V."/>
            <person name="Gundlach H."/>
            <person name="Zhou S."/>
            <person name="Mudge J."/>
            <person name="Bharti A.K."/>
            <person name="Murray J.D."/>
            <person name="Naoumkina M.A."/>
            <person name="Rosen B."/>
            <person name="Silverstein K.A."/>
            <person name="Tang H."/>
            <person name="Rombauts S."/>
            <person name="Zhao P.X."/>
            <person name="Zhou P."/>
            <person name="Barbe V."/>
            <person name="Bardou P."/>
            <person name="Bechner M."/>
            <person name="Bellec A."/>
            <person name="Berger A."/>
            <person name="Berges H."/>
            <person name="Bidwell S."/>
            <person name="Bisseling T."/>
            <person name="Choisne N."/>
            <person name="Couloux A."/>
            <person name="Denny R."/>
            <person name="Deshpande S."/>
            <person name="Dai X."/>
            <person name="Doyle J.J."/>
            <person name="Dudez A.M."/>
            <person name="Farmer A.D."/>
            <person name="Fouteau S."/>
            <person name="Franken C."/>
            <person name="Gibelin C."/>
            <person name="Gish J."/>
            <person name="Goldstein S."/>
            <person name="Gonzalez A.J."/>
            <person name="Green P.J."/>
            <person name="Hallab A."/>
            <person name="Hartog M."/>
            <person name="Hua A."/>
            <person name="Humphray S.J."/>
            <person name="Jeong D.H."/>
            <person name="Jing Y."/>
            <person name="Jocker A."/>
            <person name="Kenton S.M."/>
            <person name="Kim D.J."/>
            <person name="Klee K."/>
            <person name="Lai H."/>
            <person name="Lang C."/>
            <person name="Lin S."/>
            <person name="Macmil S.L."/>
            <person name="Magdelenat G."/>
            <person name="Matthews L."/>
            <person name="McCorrison J."/>
            <person name="Monaghan E.L."/>
            <person name="Mun J.H."/>
            <person name="Najar F.Z."/>
            <person name="Nicholson C."/>
            <person name="Noirot C."/>
            <person name="O'Bleness M."/>
            <person name="Paule C.R."/>
            <person name="Poulain J."/>
            <person name="Prion F."/>
            <person name="Qin B."/>
            <person name="Qu C."/>
            <person name="Retzel E.F."/>
            <person name="Riddle C."/>
            <person name="Sallet E."/>
            <person name="Samain S."/>
            <person name="Samson N."/>
            <person name="Sanders I."/>
            <person name="Saurat O."/>
            <person name="Scarpelli C."/>
            <person name="Schiex T."/>
            <person name="Segurens B."/>
            <person name="Severin A.J."/>
            <person name="Sherrier D.J."/>
            <person name="Shi R."/>
            <person name="Sims S."/>
            <person name="Singer S.R."/>
            <person name="Sinharoy S."/>
            <person name="Sterck L."/>
            <person name="Viollet A."/>
            <person name="Wang B.B."/>
            <person name="Wang K."/>
            <person name="Wang M."/>
            <person name="Wang X."/>
            <person name="Warfsmann J."/>
            <person name="Weissenbach J."/>
            <person name="White D.D."/>
            <person name="White J.D."/>
            <person name="Wiley G.B."/>
            <person name="Wincker P."/>
            <person name="Xing Y."/>
            <person name="Yang L."/>
            <person name="Yao Z."/>
            <person name="Ying F."/>
            <person name="Zhai J."/>
            <person name="Zhou L."/>
            <person name="Zuber A."/>
            <person name="Denarie J."/>
            <person name="Dixon R.A."/>
            <person name="May G.D."/>
            <person name="Schwartz D.C."/>
            <person name="Rogers J."/>
            <person name="Quetier F."/>
            <person name="Town C.D."/>
            <person name="Roe B.A."/>
        </authorList>
    </citation>
    <scope>NUCLEOTIDE SEQUENCE [LARGE SCALE GENOMIC DNA]</scope>
    <source>
        <strain evidence="1">A17</strain>
        <strain evidence="2 3">cv. Jemalong A17</strain>
    </source>
</reference>
<sequence>MIAVLLSGCHGGMVQWFSRKKPYNGYRVSGFSWQLRAAAFANVVLAVTADIVEKATVTMVWRKQWCLLQGFNPAAEGMNNLLSFKGLEALD</sequence>
<dbReference type="HOGENOM" id="CLU_2430450_0_0_1"/>